<reference evidence="8" key="3">
    <citation type="submission" date="2020-12" db="UniProtKB">
        <authorList>
            <consortium name="WormBaseParasite"/>
        </authorList>
    </citation>
    <scope>IDENTIFICATION</scope>
</reference>
<organism evidence="6">
    <name type="scientific">Strongyloides ratti</name>
    <name type="common">Parasitic roundworm</name>
    <dbReference type="NCBI Taxonomy" id="34506"/>
    <lineage>
        <taxon>Eukaryota</taxon>
        <taxon>Metazoa</taxon>
        <taxon>Ecdysozoa</taxon>
        <taxon>Nematoda</taxon>
        <taxon>Chromadorea</taxon>
        <taxon>Rhabditida</taxon>
        <taxon>Tylenchina</taxon>
        <taxon>Panagrolaimomorpha</taxon>
        <taxon>Strongyloidoidea</taxon>
        <taxon>Strongyloididae</taxon>
        <taxon>Strongyloides</taxon>
    </lineage>
</organism>
<dbReference type="GO" id="GO:0061665">
    <property type="term" value="F:SUMO ligase activity"/>
    <property type="evidence" value="ECO:0007669"/>
    <property type="project" value="TreeGrafter"/>
</dbReference>
<dbReference type="InterPro" id="IPR013083">
    <property type="entry name" value="Znf_RING/FYVE/PHD"/>
</dbReference>
<dbReference type="Proteomes" id="UP000035682">
    <property type="component" value="Unplaced"/>
</dbReference>
<evidence type="ECO:0000256" key="1">
    <source>
        <dbReference type="ARBA" id="ARBA00022723"/>
    </source>
</evidence>
<name>A0A090L242_STRRB</name>
<accession>A0A090L242</accession>
<dbReference type="GO" id="GO:0016925">
    <property type="term" value="P:protein sumoylation"/>
    <property type="evidence" value="ECO:0007669"/>
    <property type="project" value="TreeGrafter"/>
</dbReference>
<proteinExistence type="predicted"/>
<reference evidence="6" key="1">
    <citation type="submission" date="2014-09" db="EMBL/GenBank/DDBJ databases">
        <authorList>
            <person name="Aslett A.Martin."/>
        </authorList>
    </citation>
    <scope>NUCLEOTIDE SEQUENCE</scope>
    <source>
        <strain evidence="6">ED321 Heterogonic</strain>
    </source>
</reference>
<protein>
    <submittedName>
        <fullName evidence="6 8">Zinc finger, MIZ-type domain-containing protein</fullName>
    </submittedName>
</protein>
<dbReference type="GO" id="GO:0000785">
    <property type="term" value="C:chromatin"/>
    <property type="evidence" value="ECO:0007669"/>
    <property type="project" value="TreeGrafter"/>
</dbReference>
<dbReference type="WBParaSite" id="SRAE_1000044100.1">
    <property type="protein sequence ID" value="SRAE_1000044100.1"/>
    <property type="gene ID" value="WBGene00257037"/>
</dbReference>
<reference evidence="7" key="2">
    <citation type="submission" date="2014-09" db="EMBL/GenBank/DDBJ databases">
        <authorList>
            <person name="Martin A.A."/>
        </authorList>
    </citation>
    <scope>NUCLEOTIDE SEQUENCE</scope>
    <source>
        <strain evidence="7">ED321</strain>
    </source>
</reference>
<dbReference type="InterPro" id="IPR004181">
    <property type="entry name" value="Znf_MIZ"/>
</dbReference>
<evidence type="ECO:0000259" key="5">
    <source>
        <dbReference type="PROSITE" id="PS51044"/>
    </source>
</evidence>
<feature type="domain" description="SP-RING-type" evidence="5">
    <location>
        <begin position="278"/>
        <end position="363"/>
    </location>
</feature>
<keyword evidence="3" id="KW-0862">Zinc</keyword>
<dbReference type="GO" id="GO:0008270">
    <property type="term" value="F:zinc ion binding"/>
    <property type="evidence" value="ECO:0007669"/>
    <property type="project" value="UniProtKB-KW"/>
</dbReference>
<dbReference type="GeneID" id="36374532"/>
<keyword evidence="2 4" id="KW-0863">Zinc-finger</keyword>
<dbReference type="PANTHER" id="PTHR10782:SF4">
    <property type="entry name" value="TONALLI, ISOFORM E"/>
    <property type="match status" value="1"/>
</dbReference>
<evidence type="ECO:0000313" key="8">
    <source>
        <dbReference type="WBParaSite" id="SRAE_1000044100.1"/>
    </source>
</evidence>
<dbReference type="PANTHER" id="PTHR10782">
    <property type="entry name" value="ZINC FINGER MIZ DOMAIN-CONTAINING PROTEIN"/>
    <property type="match status" value="1"/>
</dbReference>
<evidence type="ECO:0000313" key="7">
    <source>
        <dbReference type="Proteomes" id="UP000035682"/>
    </source>
</evidence>
<dbReference type="EMBL" id="LN609528">
    <property type="protein sequence ID" value="CEF62167.1"/>
    <property type="molecule type" value="Genomic_DNA"/>
</dbReference>
<dbReference type="RefSeq" id="XP_024501369.1">
    <property type="nucleotide sequence ID" value="XM_024647275.1"/>
</dbReference>
<dbReference type="WormBase" id="SRAE_1000044100">
    <property type="protein sequence ID" value="SRP10394"/>
    <property type="gene ID" value="WBGene00257037"/>
</dbReference>
<dbReference type="Pfam" id="PF02891">
    <property type="entry name" value="zf-MIZ"/>
    <property type="match status" value="1"/>
</dbReference>
<evidence type="ECO:0000256" key="4">
    <source>
        <dbReference type="PROSITE-ProRule" id="PRU00452"/>
    </source>
</evidence>
<keyword evidence="7" id="KW-1185">Reference proteome</keyword>
<dbReference type="PROSITE" id="PS51044">
    <property type="entry name" value="ZF_SP_RING"/>
    <property type="match status" value="1"/>
</dbReference>
<keyword evidence="1" id="KW-0479">Metal-binding</keyword>
<evidence type="ECO:0000313" key="9">
    <source>
        <dbReference type="WormBase" id="SRAE_1000044100"/>
    </source>
</evidence>
<dbReference type="AlphaFoldDB" id="A0A090L242"/>
<evidence type="ECO:0000313" key="6">
    <source>
        <dbReference type="EMBL" id="CEF62167.1"/>
    </source>
</evidence>
<dbReference type="STRING" id="34506.A0A090L242"/>
<dbReference type="OrthoDB" id="5875376at2759"/>
<gene>
    <name evidence="6 8 9" type="ORF">SRAE_1000044100</name>
</gene>
<dbReference type="Gene3D" id="3.30.40.10">
    <property type="entry name" value="Zinc/RING finger domain, C3HC4 (zinc finger)"/>
    <property type="match status" value="1"/>
</dbReference>
<dbReference type="CTD" id="36374532"/>
<evidence type="ECO:0000256" key="2">
    <source>
        <dbReference type="ARBA" id="ARBA00022771"/>
    </source>
</evidence>
<evidence type="ECO:0000256" key="3">
    <source>
        <dbReference type="ARBA" id="ARBA00022833"/>
    </source>
</evidence>
<sequence length="590" mass="68512">MEKLINEMEILTCKDLILRRFSIFDVNVCQSKLTHIRPSNNKKTFCSLLFHEPDKIDFEKKVILEHGISEGYCTRFGNKKLFSCLNVTNPLKSDDYICLKINEKLEMKKLYFHTRMMKISDWIFVRQNVFKNPIVSFNFVLSLKSINLLLGSQEKYPKHFLILRCLKIVKNNDKRFFEDCYPPSLKLHINGENFTELLPRKVYHNGDNKEYHLPIPTILNEGLSKLPGIYSEKRNDIYIFGIFMSTEKSTKEMYHELIKTKKVTVQKFEKDLQNIMSPSEDITLNSIVVSLNSSITSRRIKVPFRGRNCNHIIPDDLEDYIKVNFNTENWICKICKHPCTPDDIMIDEFYEDILNKYPKVNQIEFCGESTYKLFNNNRLLISSDSISSENKNLNSTKNVSCGRNTLKRKVDGSIQGFTNENGKRAKHFDKNHISESVEGYIKSNDVPLLNSTTSVNQNSVLKKLDNKHKIMKSVVTEPVSGVNTMPILKNKMPKAVFKDNGTQTANNCCLHQFDTCTRNDKRSFDILNEHIKCNCPVFGELLQGIFDRNKLMANNNLRQGEFVPIKPDYISNNLWEFLNNTTLASLFFEQ</sequence>